<proteinExistence type="predicted"/>
<feature type="transmembrane region" description="Helical" evidence="1">
    <location>
        <begin position="375"/>
        <end position="396"/>
    </location>
</feature>
<gene>
    <name evidence="3" type="ORF">ACFFJK_15200</name>
</gene>
<feature type="transmembrane region" description="Helical" evidence="1">
    <location>
        <begin position="342"/>
        <end position="363"/>
    </location>
</feature>
<evidence type="ECO:0000313" key="3">
    <source>
        <dbReference type="EMBL" id="MFC0253246.1"/>
    </source>
</evidence>
<dbReference type="PANTHER" id="PTHR30590">
    <property type="entry name" value="INNER MEMBRANE PROTEIN"/>
    <property type="match status" value="1"/>
</dbReference>
<dbReference type="Pfam" id="PF04235">
    <property type="entry name" value="DUF418"/>
    <property type="match status" value="1"/>
</dbReference>
<feature type="transmembrane region" description="Helical" evidence="1">
    <location>
        <begin position="453"/>
        <end position="474"/>
    </location>
</feature>
<feature type="transmembrane region" description="Helical" evidence="1">
    <location>
        <begin position="147"/>
        <end position="164"/>
    </location>
</feature>
<feature type="transmembrane region" description="Helical" evidence="1">
    <location>
        <begin position="480"/>
        <end position="499"/>
    </location>
</feature>
<dbReference type="Proteomes" id="UP001589773">
    <property type="component" value="Unassembled WGS sequence"/>
</dbReference>
<dbReference type="EMBL" id="JBHLWP010000013">
    <property type="protein sequence ID" value="MFC0253246.1"/>
    <property type="molecule type" value="Genomic_DNA"/>
</dbReference>
<feature type="transmembrane region" description="Helical" evidence="1">
    <location>
        <begin position="408"/>
        <end position="432"/>
    </location>
</feature>
<feature type="transmembrane region" description="Helical" evidence="1">
    <location>
        <begin position="102"/>
        <end position="119"/>
    </location>
</feature>
<dbReference type="RefSeq" id="WP_379680247.1">
    <property type="nucleotide sequence ID" value="NZ_JBHLWP010000013.1"/>
</dbReference>
<evidence type="ECO:0000256" key="1">
    <source>
        <dbReference type="SAM" id="Phobius"/>
    </source>
</evidence>
<feature type="transmembrane region" description="Helical" evidence="1">
    <location>
        <begin position="59"/>
        <end position="81"/>
    </location>
</feature>
<organism evidence="3 4">
    <name type="scientific">Massilia consociata</name>
    <dbReference type="NCBI Taxonomy" id="760117"/>
    <lineage>
        <taxon>Bacteria</taxon>
        <taxon>Pseudomonadati</taxon>
        <taxon>Pseudomonadota</taxon>
        <taxon>Betaproteobacteria</taxon>
        <taxon>Burkholderiales</taxon>
        <taxon>Oxalobacteraceae</taxon>
        <taxon>Telluria group</taxon>
        <taxon>Massilia</taxon>
    </lineage>
</organism>
<feature type="transmembrane region" description="Helical" evidence="1">
    <location>
        <begin position="125"/>
        <end position="142"/>
    </location>
</feature>
<reference evidence="3 4" key="1">
    <citation type="submission" date="2024-09" db="EMBL/GenBank/DDBJ databases">
        <authorList>
            <person name="Sun Q."/>
            <person name="Mori K."/>
        </authorList>
    </citation>
    <scope>NUCLEOTIDE SEQUENCE [LARGE SCALE GENOMIC DNA]</scope>
    <source>
        <strain evidence="3 4">CCM 7792</strain>
    </source>
</reference>
<dbReference type="PANTHER" id="PTHR30590:SF2">
    <property type="entry name" value="INNER MEMBRANE PROTEIN"/>
    <property type="match status" value="1"/>
</dbReference>
<protein>
    <submittedName>
        <fullName evidence="3">DUF418 domain-containing protein</fullName>
    </submittedName>
</protein>
<accession>A0ABV6FI78</accession>
<sequence>MTNPQSFSPVAAGTRIDALDVLRGFALLGICIVNVEFFNRPVVESGLGMAQGLHGLDWLVAWVVAYFFSGKFWTIFTLLFGMGFALMLERARQAGRSFLPVYLRRIAALLVFGLLHHVFLWSGDILISYAVGALLLLVALFARGRWLLAAILACMALALLPAPWHALATLSMPLGFAGLLALYLRSTPERSMFPLAMIVPGCIILLAALVLLLGRGSGDARLLIVAGAVLIGIGLLAQRYGGSAEARPWRAGVAIFVLTFGLLAAEGGTRYVAPAAGPLTTAAATNAEGTEVDDDTARRLRDRERVQRSREERIVLTSGSYREAVAMRAGHLGERMRDEPGFAVVLTGVFLIGVWCVRSGIVADSGAHRPLLRRLAWIGLPLGIGLGLASSLIATGRPVGVDDQGYDFAHGLLMLGSLPASLGYMALVLLLLGHWPGLTRVLAPFGRMALTNYLVQSLVLSCLFYSYGLGLWGMGRGGQTAVAVALCAAQAAFSGWWLARFQYGPAEWVWRMLTYLELPAWRTTRQQSPAP</sequence>
<feature type="transmembrane region" description="Helical" evidence="1">
    <location>
        <begin position="21"/>
        <end position="39"/>
    </location>
</feature>
<feature type="transmembrane region" description="Helical" evidence="1">
    <location>
        <begin position="193"/>
        <end position="214"/>
    </location>
</feature>
<dbReference type="InterPro" id="IPR052529">
    <property type="entry name" value="Bact_Transport_Assoc"/>
</dbReference>
<evidence type="ECO:0000313" key="4">
    <source>
        <dbReference type="Proteomes" id="UP001589773"/>
    </source>
</evidence>
<feature type="transmembrane region" description="Helical" evidence="1">
    <location>
        <begin position="220"/>
        <end position="237"/>
    </location>
</feature>
<feature type="domain" description="DUF418" evidence="2">
    <location>
        <begin position="357"/>
        <end position="516"/>
    </location>
</feature>
<dbReference type="InterPro" id="IPR007349">
    <property type="entry name" value="DUF418"/>
</dbReference>
<keyword evidence="1" id="KW-0472">Membrane</keyword>
<keyword evidence="1" id="KW-1133">Transmembrane helix</keyword>
<keyword evidence="1" id="KW-0812">Transmembrane</keyword>
<feature type="transmembrane region" description="Helical" evidence="1">
    <location>
        <begin position="249"/>
        <end position="265"/>
    </location>
</feature>
<name>A0ABV6FI78_9BURK</name>
<keyword evidence="4" id="KW-1185">Reference proteome</keyword>
<evidence type="ECO:0000259" key="2">
    <source>
        <dbReference type="Pfam" id="PF04235"/>
    </source>
</evidence>
<comment type="caution">
    <text evidence="3">The sequence shown here is derived from an EMBL/GenBank/DDBJ whole genome shotgun (WGS) entry which is preliminary data.</text>
</comment>